<accession>A0A8H6WUT9</accession>
<organism evidence="1 2">
    <name type="scientific">Mycena venus</name>
    <dbReference type="NCBI Taxonomy" id="2733690"/>
    <lineage>
        <taxon>Eukaryota</taxon>
        <taxon>Fungi</taxon>
        <taxon>Dikarya</taxon>
        <taxon>Basidiomycota</taxon>
        <taxon>Agaricomycotina</taxon>
        <taxon>Agaricomycetes</taxon>
        <taxon>Agaricomycetidae</taxon>
        <taxon>Agaricales</taxon>
        <taxon>Marasmiineae</taxon>
        <taxon>Mycenaceae</taxon>
        <taxon>Mycena</taxon>
    </lineage>
</organism>
<gene>
    <name evidence="1" type="ORF">MVEN_02531600</name>
</gene>
<reference evidence="1" key="1">
    <citation type="submission" date="2020-05" db="EMBL/GenBank/DDBJ databases">
        <title>Mycena genomes resolve the evolution of fungal bioluminescence.</title>
        <authorList>
            <person name="Tsai I.J."/>
        </authorList>
    </citation>
    <scope>NUCLEOTIDE SEQUENCE</scope>
    <source>
        <strain evidence="1">CCC161011</strain>
    </source>
</reference>
<name>A0A8H6WUT9_9AGAR</name>
<dbReference type="AlphaFoldDB" id="A0A8H6WUT9"/>
<comment type="caution">
    <text evidence="1">The sequence shown here is derived from an EMBL/GenBank/DDBJ whole genome shotgun (WGS) entry which is preliminary data.</text>
</comment>
<protein>
    <submittedName>
        <fullName evidence="1">F-box domain-containing protein</fullName>
    </submittedName>
</protein>
<sequence length="430" mass="48024">MSNPYPVLTLPFDIISQIFVYCLPPEDDALPWRTEAPLLLAGICRDWRDVALTVHELWNTIHLSLRPRSILKVAPLLKFWVPRAGNLPLSMSLVYKSEGSDTAAATRTLEELLDVYAPHWSSIELKIPLPTLIGLSPPEEDLASLRKLVLDLGAGWLTNRDKQLGDVFSKAPKMCELHIISGPSAKLALPWEQLTTLRLDNASRAECLRTLALVPKLVNFTVTLWAGSPGVSGSVLPPLSRLKSLTFTLSHTRGPALLHSLTLPALHHLALELQSLPEITSVTSLITRSPCFLRRLSVRMGLGWTADYFMQLFVTLDSLEELEIKKASQSLDTGLGLLKVQPHLLPNLRSLSVERTFHVRENAELLADLLESRWNIPATVSLPVQLKSFRLDSPLTEAPDADSRAVLRLARLRAEGMKIQIRSSFWSWFY</sequence>
<keyword evidence="2" id="KW-1185">Reference proteome</keyword>
<dbReference type="EMBL" id="JACAZI010000034">
    <property type="protein sequence ID" value="KAF7329015.1"/>
    <property type="molecule type" value="Genomic_DNA"/>
</dbReference>
<proteinExistence type="predicted"/>
<evidence type="ECO:0000313" key="2">
    <source>
        <dbReference type="Proteomes" id="UP000620124"/>
    </source>
</evidence>
<evidence type="ECO:0000313" key="1">
    <source>
        <dbReference type="EMBL" id="KAF7329015.1"/>
    </source>
</evidence>
<dbReference type="Proteomes" id="UP000620124">
    <property type="component" value="Unassembled WGS sequence"/>
</dbReference>
<dbReference type="OrthoDB" id="3001295at2759"/>